<protein>
    <recommendedName>
        <fullName evidence="9">Interferon-induced transmembrane protein</fullName>
    </recommendedName>
</protein>
<dbReference type="PANTHER" id="PTHR14948:SF44">
    <property type="entry name" value="PROLINE-RICH TRANSMEMBRANE PROTEIN 1-LIKE"/>
    <property type="match status" value="1"/>
</dbReference>
<dbReference type="InterPro" id="IPR051423">
    <property type="entry name" value="CD225/Dispanin"/>
</dbReference>
<dbReference type="OrthoDB" id="6083617at2759"/>
<dbReference type="AlphaFoldDB" id="A0A401SLL1"/>
<evidence type="ECO:0000256" key="2">
    <source>
        <dbReference type="ARBA" id="ARBA00006843"/>
    </source>
</evidence>
<evidence type="ECO:0000313" key="7">
    <source>
        <dbReference type="EMBL" id="GCC31280.1"/>
    </source>
</evidence>
<dbReference type="STRING" id="137246.A0A401SLL1"/>
<dbReference type="GO" id="GO:0016020">
    <property type="term" value="C:membrane"/>
    <property type="evidence" value="ECO:0007669"/>
    <property type="project" value="UniProtKB-SubCell"/>
</dbReference>
<evidence type="ECO:0000256" key="1">
    <source>
        <dbReference type="ARBA" id="ARBA00004370"/>
    </source>
</evidence>
<accession>A0A401SLL1</accession>
<evidence type="ECO:0000256" key="6">
    <source>
        <dbReference type="SAM" id="Phobius"/>
    </source>
</evidence>
<dbReference type="Pfam" id="PF04505">
    <property type="entry name" value="CD225"/>
    <property type="match status" value="1"/>
</dbReference>
<evidence type="ECO:0000313" key="8">
    <source>
        <dbReference type="Proteomes" id="UP000287033"/>
    </source>
</evidence>
<comment type="caution">
    <text evidence="7">The sequence shown here is derived from an EMBL/GenBank/DDBJ whole genome shotgun (WGS) entry which is preliminary data.</text>
</comment>
<sequence length="89" mass="9546">MESNNPNSSNIQSYKYWSIFSLFCCCLPIGVLATIYSFQSENAGNAGNFTEAQKSSNIAKYLNIAALVIGLIIIITVIAINASALAKAH</sequence>
<organism evidence="7 8">
    <name type="scientific">Chiloscyllium punctatum</name>
    <name type="common">Brownbanded bambooshark</name>
    <name type="synonym">Hemiscyllium punctatum</name>
    <dbReference type="NCBI Taxonomy" id="137246"/>
    <lineage>
        <taxon>Eukaryota</taxon>
        <taxon>Metazoa</taxon>
        <taxon>Chordata</taxon>
        <taxon>Craniata</taxon>
        <taxon>Vertebrata</taxon>
        <taxon>Chondrichthyes</taxon>
        <taxon>Elasmobranchii</taxon>
        <taxon>Galeomorphii</taxon>
        <taxon>Galeoidea</taxon>
        <taxon>Orectolobiformes</taxon>
        <taxon>Hemiscylliidae</taxon>
        <taxon>Chiloscyllium</taxon>
    </lineage>
</organism>
<keyword evidence="4 6" id="KW-1133">Transmembrane helix</keyword>
<keyword evidence="3 6" id="KW-0812">Transmembrane</keyword>
<dbReference type="EMBL" id="BEZZ01000353">
    <property type="protein sequence ID" value="GCC31280.1"/>
    <property type="molecule type" value="Genomic_DNA"/>
</dbReference>
<comment type="subcellular location">
    <subcellularLocation>
        <location evidence="1">Membrane</location>
    </subcellularLocation>
</comment>
<evidence type="ECO:0008006" key="9">
    <source>
        <dbReference type="Google" id="ProtNLM"/>
    </source>
</evidence>
<proteinExistence type="inferred from homology"/>
<dbReference type="InterPro" id="IPR007593">
    <property type="entry name" value="CD225/Dispanin_fam"/>
</dbReference>
<evidence type="ECO:0000256" key="4">
    <source>
        <dbReference type="ARBA" id="ARBA00022989"/>
    </source>
</evidence>
<evidence type="ECO:0000256" key="3">
    <source>
        <dbReference type="ARBA" id="ARBA00022692"/>
    </source>
</evidence>
<feature type="transmembrane region" description="Helical" evidence="6">
    <location>
        <begin position="16"/>
        <end position="38"/>
    </location>
</feature>
<keyword evidence="8" id="KW-1185">Reference proteome</keyword>
<gene>
    <name evidence="7" type="ORF">chiPu_0009737</name>
</gene>
<comment type="similarity">
    <text evidence="2">Belongs to the CD225/Dispanin family.</text>
</comment>
<dbReference type="PANTHER" id="PTHR14948">
    <property type="entry name" value="NG5"/>
    <property type="match status" value="1"/>
</dbReference>
<name>A0A401SLL1_CHIPU</name>
<reference evidence="7 8" key="1">
    <citation type="journal article" date="2018" name="Nat. Ecol. Evol.">
        <title>Shark genomes provide insights into elasmobranch evolution and the origin of vertebrates.</title>
        <authorList>
            <person name="Hara Y"/>
            <person name="Yamaguchi K"/>
            <person name="Onimaru K"/>
            <person name="Kadota M"/>
            <person name="Koyanagi M"/>
            <person name="Keeley SD"/>
            <person name="Tatsumi K"/>
            <person name="Tanaka K"/>
            <person name="Motone F"/>
            <person name="Kageyama Y"/>
            <person name="Nozu R"/>
            <person name="Adachi N"/>
            <person name="Nishimura O"/>
            <person name="Nakagawa R"/>
            <person name="Tanegashima C"/>
            <person name="Kiyatake I"/>
            <person name="Matsumoto R"/>
            <person name="Murakumo K"/>
            <person name="Nishida K"/>
            <person name="Terakita A"/>
            <person name="Kuratani S"/>
            <person name="Sato K"/>
            <person name="Hyodo S Kuraku.S."/>
        </authorList>
    </citation>
    <scope>NUCLEOTIDE SEQUENCE [LARGE SCALE GENOMIC DNA]</scope>
</reference>
<dbReference type="OMA" id="CKANTAN"/>
<dbReference type="Proteomes" id="UP000287033">
    <property type="component" value="Unassembled WGS sequence"/>
</dbReference>
<feature type="transmembrane region" description="Helical" evidence="6">
    <location>
        <begin position="58"/>
        <end position="80"/>
    </location>
</feature>
<evidence type="ECO:0000256" key="5">
    <source>
        <dbReference type="ARBA" id="ARBA00023136"/>
    </source>
</evidence>
<keyword evidence="5 6" id="KW-0472">Membrane</keyword>